<sequence>MKIKAVHSIKGVASSLNTLLINSVESGASIGFIAPLSLHAAHDYWQGVNTDLATPYRRLYLAMEDEQVIGSVQLSLCSKANGMHRGEVEKLMVHTDYQGQGIAKQLMNTLETDANAMGISLLVLDTRMGDIASTLYRKLNYIEAGSIPGFSKSSAGTFDATVYFYKQIGSR</sequence>
<dbReference type="CDD" id="cd04301">
    <property type="entry name" value="NAT_SF"/>
    <property type="match status" value="1"/>
</dbReference>
<keyword evidence="4" id="KW-0614">Plasmid</keyword>
<dbReference type="RefSeq" id="WP_118845158.1">
    <property type="nucleotide sequence ID" value="NZ_CP032091.1"/>
</dbReference>
<evidence type="ECO:0000313" key="4">
    <source>
        <dbReference type="EMBL" id="AXV67465.1"/>
    </source>
</evidence>
<dbReference type="PROSITE" id="PS51186">
    <property type="entry name" value="GNAT"/>
    <property type="match status" value="1"/>
</dbReference>
<feature type="domain" description="N-acetyltransferase" evidence="3">
    <location>
        <begin position="19"/>
        <end position="169"/>
    </location>
</feature>
<dbReference type="InterPro" id="IPR000182">
    <property type="entry name" value="GNAT_dom"/>
</dbReference>
<dbReference type="InterPro" id="IPR016181">
    <property type="entry name" value="Acyl_CoA_acyltransferase"/>
</dbReference>
<dbReference type="InterPro" id="IPR050832">
    <property type="entry name" value="Bact_Acetyltransf"/>
</dbReference>
<keyword evidence="2" id="KW-0012">Acyltransferase</keyword>
<protein>
    <submittedName>
        <fullName evidence="4">GNAT family N-acetyltransferase</fullName>
    </submittedName>
</protein>
<geneLocation type="plasmid" evidence="4 5">
    <name>unnamed1</name>
</geneLocation>
<proteinExistence type="predicted"/>
<dbReference type="Proteomes" id="UP000264605">
    <property type="component" value="Plasmid unnamed1"/>
</dbReference>
<evidence type="ECO:0000256" key="1">
    <source>
        <dbReference type="ARBA" id="ARBA00022679"/>
    </source>
</evidence>
<dbReference type="SUPFAM" id="SSF55729">
    <property type="entry name" value="Acyl-CoA N-acyltransferases (Nat)"/>
    <property type="match status" value="1"/>
</dbReference>
<dbReference type="KEGG" id="pdj:D0907_19365"/>
<dbReference type="AlphaFoldDB" id="A0AAD0WEH4"/>
<dbReference type="Pfam" id="PF00583">
    <property type="entry name" value="Acetyltransf_1"/>
    <property type="match status" value="1"/>
</dbReference>
<gene>
    <name evidence="4" type="ORF">D0907_19365</name>
</gene>
<dbReference type="PANTHER" id="PTHR43877">
    <property type="entry name" value="AMINOALKYLPHOSPHONATE N-ACETYLTRANSFERASE-RELATED-RELATED"/>
    <property type="match status" value="1"/>
</dbReference>
<evidence type="ECO:0000313" key="5">
    <source>
        <dbReference type="Proteomes" id="UP000264605"/>
    </source>
</evidence>
<evidence type="ECO:0000256" key="2">
    <source>
        <dbReference type="ARBA" id="ARBA00023315"/>
    </source>
</evidence>
<organism evidence="4 5">
    <name type="scientific">Pseudoalteromonas lipolytica</name>
    <dbReference type="NCBI Taxonomy" id="570156"/>
    <lineage>
        <taxon>Bacteria</taxon>
        <taxon>Pseudomonadati</taxon>
        <taxon>Pseudomonadota</taxon>
        <taxon>Gammaproteobacteria</taxon>
        <taxon>Alteromonadales</taxon>
        <taxon>Pseudoalteromonadaceae</taxon>
        <taxon>Pseudoalteromonas</taxon>
    </lineage>
</organism>
<name>A0AAD0WEH4_9GAMM</name>
<dbReference type="EMBL" id="CP032091">
    <property type="protein sequence ID" value="AXV67465.1"/>
    <property type="molecule type" value="Genomic_DNA"/>
</dbReference>
<dbReference type="GO" id="GO:0016747">
    <property type="term" value="F:acyltransferase activity, transferring groups other than amino-acyl groups"/>
    <property type="evidence" value="ECO:0007669"/>
    <property type="project" value="InterPro"/>
</dbReference>
<accession>A0AAD0WEH4</accession>
<dbReference type="PANTHER" id="PTHR43877:SF2">
    <property type="entry name" value="AMINOALKYLPHOSPHONATE N-ACETYLTRANSFERASE-RELATED"/>
    <property type="match status" value="1"/>
</dbReference>
<dbReference type="Gene3D" id="3.40.630.30">
    <property type="match status" value="1"/>
</dbReference>
<dbReference type="GeneID" id="99507647"/>
<evidence type="ECO:0000259" key="3">
    <source>
        <dbReference type="PROSITE" id="PS51186"/>
    </source>
</evidence>
<keyword evidence="1" id="KW-0808">Transferase</keyword>
<reference evidence="4 5" key="1">
    <citation type="submission" date="2018-08" db="EMBL/GenBank/DDBJ databases">
        <title>Draft genome sequence of Pseudoalteromonas donghaensis HJ51.</title>
        <authorList>
            <person name="Oh J."/>
            <person name="Roh D."/>
        </authorList>
    </citation>
    <scope>NUCLEOTIDE SEQUENCE [LARGE SCALE GENOMIC DNA]</scope>
    <source>
        <strain evidence="4 5">HJ51</strain>
        <plasmid evidence="4 5">unnamed1</plasmid>
    </source>
</reference>